<keyword evidence="3 4" id="KW-0862">Zinc</keyword>
<dbReference type="EMBL" id="OZ026884">
    <property type="protein sequence ID" value="CAL1240283.1"/>
    <property type="molecule type" value="Genomic_DNA"/>
</dbReference>
<comment type="similarity">
    <text evidence="4">Belongs to the HypA/HybF family.</text>
</comment>
<feature type="binding site" evidence="4">
    <location>
        <position position="92"/>
    </location>
    <ligand>
        <name>Zn(2+)</name>
        <dbReference type="ChEBI" id="CHEBI:29105"/>
    </ligand>
</feature>
<accession>A0ABM9NI37</accession>
<dbReference type="NCBIfam" id="TIGR00100">
    <property type="entry name" value="hypA"/>
    <property type="match status" value="1"/>
</dbReference>
<name>A0ABM9NI37_9GAMM</name>
<dbReference type="Gene3D" id="3.30.2320.80">
    <property type="match status" value="1"/>
</dbReference>
<dbReference type="InterPro" id="IPR000688">
    <property type="entry name" value="HypA/HybF"/>
</dbReference>
<dbReference type="PANTHER" id="PTHR34535:SF3">
    <property type="entry name" value="HYDROGENASE MATURATION FACTOR HYPA"/>
    <property type="match status" value="1"/>
</dbReference>
<dbReference type="PANTHER" id="PTHR34535">
    <property type="entry name" value="HYDROGENASE MATURATION FACTOR HYPA"/>
    <property type="match status" value="1"/>
</dbReference>
<keyword evidence="1 4" id="KW-0533">Nickel</keyword>
<evidence type="ECO:0000313" key="6">
    <source>
        <dbReference type="Proteomes" id="UP001497493"/>
    </source>
</evidence>
<dbReference type="Pfam" id="PF01155">
    <property type="entry name" value="HypA"/>
    <property type="match status" value="1"/>
</dbReference>
<keyword evidence="2 4" id="KW-0479">Metal-binding</keyword>
<dbReference type="HAMAP" id="MF_00213">
    <property type="entry name" value="HypA_HybF"/>
    <property type="match status" value="1"/>
</dbReference>
<organism evidence="5 6">
    <name type="scientific">Candidatus Methylocalor cossyra</name>
    <dbReference type="NCBI Taxonomy" id="3108543"/>
    <lineage>
        <taxon>Bacteria</taxon>
        <taxon>Pseudomonadati</taxon>
        <taxon>Pseudomonadota</taxon>
        <taxon>Gammaproteobacteria</taxon>
        <taxon>Methylococcales</taxon>
        <taxon>Methylococcaceae</taxon>
        <taxon>Candidatus Methylocalor</taxon>
    </lineage>
</organism>
<feature type="binding site" evidence="4">
    <location>
        <position position="76"/>
    </location>
    <ligand>
        <name>Zn(2+)</name>
        <dbReference type="ChEBI" id="CHEBI:29105"/>
    </ligand>
</feature>
<evidence type="ECO:0000256" key="4">
    <source>
        <dbReference type="HAMAP-Rule" id="MF_00213"/>
    </source>
</evidence>
<feature type="binding site" evidence="4">
    <location>
        <position position="73"/>
    </location>
    <ligand>
        <name>Zn(2+)</name>
        <dbReference type="ChEBI" id="CHEBI:29105"/>
    </ligand>
</feature>
<comment type="function">
    <text evidence="4">Involved in the maturation of [NiFe] hydrogenases. Required for nickel insertion into the metal center of the hydrogenase.</text>
</comment>
<dbReference type="PIRSF" id="PIRSF004761">
    <property type="entry name" value="Hydrgn_mat_HypA"/>
    <property type="match status" value="1"/>
</dbReference>
<sequence length="113" mass="12082">MHELSLAESLVQLIEQAATGQGFTRVRKAWLEIGALAGVEPEALRFGFEVAARASCAEGAALEILSVPGVAWCYACCRSVTIAAYQDGCPECGGLRLRVTGGDRLRLKELEVE</sequence>
<protein>
    <recommendedName>
        <fullName evidence="4">Hydrogenase maturation factor HypA</fullName>
    </recommendedName>
</protein>
<feature type="binding site" evidence="4">
    <location>
        <position position="2"/>
    </location>
    <ligand>
        <name>Ni(2+)</name>
        <dbReference type="ChEBI" id="CHEBI:49786"/>
    </ligand>
</feature>
<dbReference type="RefSeq" id="WP_348759776.1">
    <property type="nucleotide sequence ID" value="NZ_OZ026884.1"/>
</dbReference>
<dbReference type="NCBIfam" id="NF009046">
    <property type="entry name" value="PRK12380.1"/>
    <property type="match status" value="1"/>
</dbReference>
<evidence type="ECO:0000313" key="5">
    <source>
        <dbReference type="EMBL" id="CAL1240283.1"/>
    </source>
</evidence>
<feature type="binding site" evidence="4">
    <location>
        <position position="89"/>
    </location>
    <ligand>
        <name>Zn(2+)</name>
        <dbReference type="ChEBI" id="CHEBI:29105"/>
    </ligand>
</feature>
<proteinExistence type="inferred from homology"/>
<evidence type="ECO:0000256" key="3">
    <source>
        <dbReference type="ARBA" id="ARBA00022833"/>
    </source>
</evidence>
<dbReference type="Proteomes" id="UP001497493">
    <property type="component" value="Chromosome"/>
</dbReference>
<gene>
    <name evidence="4 5" type="primary">hypA</name>
    <name evidence="5" type="ORF">MECH1_V1_1507</name>
</gene>
<evidence type="ECO:0000256" key="1">
    <source>
        <dbReference type="ARBA" id="ARBA00022596"/>
    </source>
</evidence>
<reference evidence="5 6" key="1">
    <citation type="submission" date="2024-04" db="EMBL/GenBank/DDBJ databases">
        <authorList>
            <person name="Cremers G."/>
        </authorList>
    </citation>
    <scope>NUCLEOTIDE SEQUENCE [LARGE SCALE GENOMIC DNA]</scope>
    <source>
        <strain evidence="5">MeCH1-AG</strain>
    </source>
</reference>
<evidence type="ECO:0000256" key="2">
    <source>
        <dbReference type="ARBA" id="ARBA00022723"/>
    </source>
</evidence>
<keyword evidence="6" id="KW-1185">Reference proteome</keyword>